<evidence type="ECO:0000313" key="2">
    <source>
        <dbReference type="EMBL" id="MCP1175873.1"/>
    </source>
</evidence>
<keyword evidence="1" id="KW-0472">Membrane</keyword>
<feature type="transmembrane region" description="Helical" evidence="1">
    <location>
        <begin position="71"/>
        <end position="94"/>
    </location>
</feature>
<dbReference type="EMBL" id="JAMYWC010000015">
    <property type="protein sequence ID" value="MCP1175873.1"/>
    <property type="molecule type" value="Genomic_DNA"/>
</dbReference>
<evidence type="ECO:0000313" key="3">
    <source>
        <dbReference type="Proteomes" id="UP001162793"/>
    </source>
</evidence>
<reference evidence="3" key="1">
    <citation type="journal article" date="2023" name="Front. Microbiol.">
        <title>Ralstonia chuxiongensis sp. nov., Ralstonia mojiangensis sp. nov., and Ralstonia soli sp. nov., isolated from tobacco fields, are three novel species in the family Burkholderiaceae.</title>
        <authorList>
            <person name="Lu C.H."/>
            <person name="Zhang Y.Y."/>
            <person name="Jiang N."/>
            <person name="Chen W."/>
            <person name="Shao X."/>
            <person name="Zhao Z.M."/>
            <person name="Lu W.L."/>
            <person name="Hu X."/>
            <person name="Xi Y.X."/>
            <person name="Zou S.Y."/>
            <person name="Wei Q.J."/>
            <person name="Lin Z.L."/>
            <person name="Gong L."/>
            <person name="Gai X.T."/>
            <person name="Zhang L.Q."/>
            <person name="Li J.Y."/>
            <person name="Jin Y."/>
            <person name="Xia Z.Y."/>
        </authorList>
    </citation>
    <scope>NUCLEOTIDE SEQUENCE [LARGE SCALE GENOMIC DNA]</scope>
    <source>
        <strain evidence="3">21YRMH01-3</strain>
    </source>
</reference>
<sequence length="150" mass="16182">MNDLAKVLPTVLPAAIAWAEAQSQVVLSVGVGLSEPGITDARAVGVANPERVRVAIVPSLPLPDDPTLRAIALNTGLLGPGMVGLTLGHAIFIVQGHNTRRLMTHELRHVHQYEEAGSIANFLPSYLEQVARFGYHDAPFEVDARRHEIN</sequence>
<gene>
    <name evidence="2" type="ORF">NKG59_26195</name>
</gene>
<accession>A0AA42BL72</accession>
<protein>
    <recommendedName>
        <fullName evidence="4">DUF4157 domain-containing protein</fullName>
    </recommendedName>
</protein>
<proteinExistence type="predicted"/>
<name>A0AA42BL72_9RALS</name>
<dbReference type="AlphaFoldDB" id="A0AA42BL72"/>
<evidence type="ECO:0008006" key="4">
    <source>
        <dbReference type="Google" id="ProtNLM"/>
    </source>
</evidence>
<organism evidence="2 3">
    <name type="scientific">Ralstonia chuxiongensis</name>
    <dbReference type="NCBI Taxonomy" id="2957504"/>
    <lineage>
        <taxon>Bacteria</taxon>
        <taxon>Pseudomonadati</taxon>
        <taxon>Pseudomonadota</taxon>
        <taxon>Betaproteobacteria</taxon>
        <taxon>Burkholderiales</taxon>
        <taxon>Burkholderiaceae</taxon>
        <taxon>Ralstonia</taxon>
    </lineage>
</organism>
<keyword evidence="3" id="KW-1185">Reference proteome</keyword>
<dbReference type="RefSeq" id="WP_253543163.1">
    <property type="nucleotide sequence ID" value="NZ_JAMYWC010000015.1"/>
</dbReference>
<dbReference type="Proteomes" id="UP001162793">
    <property type="component" value="Unassembled WGS sequence"/>
</dbReference>
<evidence type="ECO:0000256" key="1">
    <source>
        <dbReference type="SAM" id="Phobius"/>
    </source>
</evidence>
<keyword evidence="1" id="KW-1133">Transmembrane helix</keyword>
<keyword evidence="1" id="KW-0812">Transmembrane</keyword>
<comment type="caution">
    <text evidence="2">The sequence shown here is derived from an EMBL/GenBank/DDBJ whole genome shotgun (WGS) entry which is preliminary data.</text>
</comment>